<dbReference type="RefSeq" id="WP_407347449.1">
    <property type="nucleotide sequence ID" value="NZ_CP136864.1"/>
</dbReference>
<evidence type="ECO:0000256" key="9">
    <source>
        <dbReference type="ARBA" id="ARBA00022833"/>
    </source>
</evidence>
<dbReference type="EC" id="3.4.11.2" evidence="4"/>
<dbReference type="InterPro" id="IPR001930">
    <property type="entry name" value="Peptidase_M1"/>
</dbReference>
<dbReference type="SUPFAM" id="SSF55486">
    <property type="entry name" value="Metalloproteases ('zincins'), catalytic domain"/>
    <property type="match status" value="1"/>
</dbReference>
<dbReference type="Gene3D" id="2.60.40.1730">
    <property type="entry name" value="tricorn interacting facor f3 domain"/>
    <property type="match status" value="1"/>
</dbReference>
<organism evidence="13 14">
    <name type="scientific">Congregibacter variabilis</name>
    <dbReference type="NCBI Taxonomy" id="3081200"/>
    <lineage>
        <taxon>Bacteria</taxon>
        <taxon>Pseudomonadati</taxon>
        <taxon>Pseudomonadota</taxon>
        <taxon>Gammaproteobacteria</taxon>
        <taxon>Cellvibrionales</taxon>
        <taxon>Halieaceae</taxon>
        <taxon>Congregibacter</taxon>
    </lineage>
</organism>
<sequence>MQAEPGVSAALALERADRISALTYDLQLWVPEDASKSVEGRMVMRFALASAAAPLQIDFAQQAEDVVSVSAQNKSVSYQFSNEHIIVPVSALKPGENEISIIFRATQDAINRNPDFLFTLFVPDRARRAFPVLDQPDLKARYTLSLDTPATWVAMSNGPVQSDEVTDDRRVFRFAETDPIPSYLFSFVAGQFETVEREFRGRQMSLLHRETDKEKFARNIDAIFEAHADALDWLEDYTGIAYPFEKFGFALIPDFPYGGMEHVGAIQYRASSLLLEESPSQNQLLNRAQLIAHETAHMWFGNLVTMRWFDDVWTKEVFANFMADKIVNPQFPDTDHALNFLISHYPQAYGVDRSEGANPIRQQLDNLNLAGQMYGPIIYHKAPIMMRQLELLLGEQAFRDGLQSYLSRYAYANATWPALIEILDEKTDIDLASWSEVWVNTAGMPNFVLTQGPQDDGDDPQWALKQLDPAGASRQWPQQFSLLNLERDDEVDMLAAGEVHLPAELQSKPLQAVLFNANGLGYGRFPADLSLFNSWDSLSAVQRGVLLVSSFENLISPPYGSATQYFDILRPIVESESNELLIELAANQLHYVYFSLLNAQERSMRTASLETGLWETMLMQDSPSMTKLYFELFSGLALSDLALTRLHAIWTGEQSVEQLSLQEAEKIRLAEILAVRLPDRADSIIAKQRAQTENPDRRRRLDFISPALVKDPAVRDAFFESLKNPENRATEVWVSGALRRLNDPTRLDQAFAYLLPSLELLEDIQITGDIFFPSAWLNGALSAHTSLDAADTVRRFLKDRPNYNPQLEMKILQAADPLFRASALQSSSN</sequence>
<dbReference type="Pfam" id="PF17900">
    <property type="entry name" value="Peptidase_M1_N"/>
    <property type="match status" value="1"/>
</dbReference>
<dbReference type="EMBL" id="CP136864">
    <property type="protein sequence ID" value="WOJ92813.1"/>
    <property type="molecule type" value="Genomic_DNA"/>
</dbReference>
<comment type="cofactor">
    <cofactor evidence="2">
        <name>Zn(2+)</name>
        <dbReference type="ChEBI" id="CHEBI:29105"/>
    </cofactor>
</comment>
<evidence type="ECO:0000259" key="12">
    <source>
        <dbReference type="Pfam" id="PF17900"/>
    </source>
</evidence>
<dbReference type="Proteomes" id="UP001626537">
    <property type="component" value="Chromosome"/>
</dbReference>
<evidence type="ECO:0000259" key="11">
    <source>
        <dbReference type="Pfam" id="PF01433"/>
    </source>
</evidence>
<name>A0ABZ0I205_9GAMM</name>
<evidence type="ECO:0000313" key="14">
    <source>
        <dbReference type="Proteomes" id="UP001626537"/>
    </source>
</evidence>
<dbReference type="InterPro" id="IPR045357">
    <property type="entry name" value="Aminopeptidase_N-like_N"/>
</dbReference>
<evidence type="ECO:0000256" key="10">
    <source>
        <dbReference type="ARBA" id="ARBA00023049"/>
    </source>
</evidence>
<evidence type="ECO:0000256" key="6">
    <source>
        <dbReference type="ARBA" id="ARBA00022670"/>
    </source>
</evidence>
<proteinExistence type="inferred from homology"/>
<keyword evidence="8" id="KW-0378">Hydrolase</keyword>
<evidence type="ECO:0000256" key="5">
    <source>
        <dbReference type="ARBA" id="ARBA00015611"/>
    </source>
</evidence>
<dbReference type="CDD" id="cd09602">
    <property type="entry name" value="M1_APN"/>
    <property type="match status" value="1"/>
</dbReference>
<dbReference type="SUPFAM" id="SSF63737">
    <property type="entry name" value="Leukotriene A4 hydrolase N-terminal domain"/>
    <property type="match status" value="1"/>
</dbReference>
<evidence type="ECO:0000313" key="13">
    <source>
        <dbReference type="EMBL" id="WOJ92813.1"/>
    </source>
</evidence>
<dbReference type="PANTHER" id="PTHR11533:SF299">
    <property type="entry name" value="AMINOPEPTIDASE"/>
    <property type="match status" value="1"/>
</dbReference>
<accession>A0ABZ0I205</accession>
<evidence type="ECO:0000256" key="2">
    <source>
        <dbReference type="ARBA" id="ARBA00001947"/>
    </source>
</evidence>
<evidence type="ECO:0000256" key="8">
    <source>
        <dbReference type="ARBA" id="ARBA00022801"/>
    </source>
</evidence>
<dbReference type="PRINTS" id="PR00756">
    <property type="entry name" value="ALADIPTASE"/>
</dbReference>
<dbReference type="InterPro" id="IPR050344">
    <property type="entry name" value="Peptidase_M1_aminopeptidases"/>
</dbReference>
<feature type="domain" description="Aminopeptidase N-like N-terminal" evidence="12">
    <location>
        <begin position="92"/>
        <end position="184"/>
    </location>
</feature>
<keyword evidence="9" id="KW-0862">Zinc</keyword>
<reference evidence="13 14" key="1">
    <citation type="submission" date="2023-10" db="EMBL/GenBank/DDBJ databases">
        <title>Two novel species belonging to the OM43/NOR5 clade.</title>
        <authorList>
            <person name="Park M."/>
        </authorList>
    </citation>
    <scope>NUCLEOTIDE SEQUENCE [LARGE SCALE GENOMIC DNA]</scope>
    <source>
        <strain evidence="13 14">IMCC43200</strain>
    </source>
</reference>
<dbReference type="Pfam" id="PF01433">
    <property type="entry name" value="Peptidase_M1"/>
    <property type="match status" value="1"/>
</dbReference>
<evidence type="ECO:0000256" key="7">
    <source>
        <dbReference type="ARBA" id="ARBA00022723"/>
    </source>
</evidence>
<dbReference type="InterPro" id="IPR027268">
    <property type="entry name" value="Peptidase_M4/M1_CTD_sf"/>
</dbReference>
<comment type="similarity">
    <text evidence="3">Belongs to the peptidase M1 family.</text>
</comment>
<dbReference type="Gene3D" id="1.10.390.10">
    <property type="entry name" value="Neutral Protease Domain 2"/>
    <property type="match status" value="1"/>
</dbReference>
<keyword evidence="13" id="KW-0031">Aminopeptidase</keyword>
<keyword evidence="10" id="KW-0482">Metalloprotease</keyword>
<evidence type="ECO:0000256" key="4">
    <source>
        <dbReference type="ARBA" id="ARBA00012564"/>
    </source>
</evidence>
<gene>
    <name evidence="13" type="ORF">R0135_13605</name>
</gene>
<feature type="domain" description="Peptidase M1 membrane alanine aminopeptidase" evidence="11">
    <location>
        <begin position="225"/>
        <end position="438"/>
    </location>
</feature>
<protein>
    <recommendedName>
        <fullName evidence="5">Aminopeptidase N</fullName>
        <ecNumber evidence="4">3.4.11.2</ecNumber>
    </recommendedName>
</protein>
<evidence type="ECO:0000256" key="1">
    <source>
        <dbReference type="ARBA" id="ARBA00000098"/>
    </source>
</evidence>
<dbReference type="PANTHER" id="PTHR11533">
    <property type="entry name" value="PROTEASE M1 ZINC METALLOPROTEASE"/>
    <property type="match status" value="1"/>
</dbReference>
<keyword evidence="6" id="KW-0645">Protease</keyword>
<evidence type="ECO:0000256" key="3">
    <source>
        <dbReference type="ARBA" id="ARBA00010136"/>
    </source>
</evidence>
<dbReference type="GO" id="GO:0004177">
    <property type="term" value="F:aminopeptidase activity"/>
    <property type="evidence" value="ECO:0007669"/>
    <property type="project" value="UniProtKB-KW"/>
</dbReference>
<dbReference type="InterPro" id="IPR014782">
    <property type="entry name" value="Peptidase_M1_dom"/>
</dbReference>
<comment type="catalytic activity">
    <reaction evidence="1">
        <text>Release of an N-terminal amino acid, Xaa-|-Yaa- from a peptide, amide or arylamide. Xaa is preferably Ala, but may be most amino acids including Pro (slow action). When a terminal hydrophobic residue is followed by a prolyl residue, the two may be released as an intact Xaa-Pro dipeptide.</text>
        <dbReference type="EC" id="3.4.11.2"/>
    </reaction>
</comment>
<keyword evidence="14" id="KW-1185">Reference proteome</keyword>
<keyword evidence="7" id="KW-0479">Metal-binding</keyword>
<dbReference type="InterPro" id="IPR042097">
    <property type="entry name" value="Aminopeptidase_N-like_N_sf"/>
</dbReference>